<accession>A0A0M2NLQ1</accession>
<proteinExistence type="predicted"/>
<dbReference type="Proteomes" id="UP000034076">
    <property type="component" value="Unassembled WGS sequence"/>
</dbReference>
<name>A0A0M2NLQ1_9FIRM</name>
<dbReference type="EMBL" id="LAYJ01000053">
    <property type="protein sequence ID" value="KKI51906.1"/>
    <property type="molecule type" value="Genomic_DNA"/>
</dbReference>
<sequence length="139" mass="16156">MEKLIEDEIADVDAVPLRSGFEVFKNNIRHLVKDMGDLDFIIDILEKDEIRKLYDRKWYPESLYLLAMVDYLCSENNIPLCKNYNDIRAQKLKTVIYPSSVIAAASAMNDDTIRQESLNAAIPEFMQFNIVESEVRDVY</sequence>
<dbReference type="AlphaFoldDB" id="A0A0M2NLQ1"/>
<keyword evidence="2" id="KW-1185">Reference proteome</keyword>
<organism evidence="1 2">
    <name type="scientific">Christensenella hongkongensis</name>
    <dbReference type="NCBI Taxonomy" id="270498"/>
    <lineage>
        <taxon>Bacteria</taxon>
        <taxon>Bacillati</taxon>
        <taxon>Bacillota</taxon>
        <taxon>Clostridia</taxon>
        <taxon>Christensenellales</taxon>
        <taxon>Christensenellaceae</taxon>
        <taxon>Christensenella</taxon>
    </lineage>
</organism>
<comment type="caution">
    <text evidence="1">The sequence shown here is derived from an EMBL/GenBank/DDBJ whole genome shotgun (WGS) entry which is preliminary data.</text>
</comment>
<gene>
    <name evidence="1" type="ORF">CHK_0589</name>
</gene>
<evidence type="ECO:0000313" key="2">
    <source>
        <dbReference type="Proteomes" id="UP000034076"/>
    </source>
</evidence>
<protein>
    <submittedName>
        <fullName evidence="1">Uncharacterized protein</fullName>
    </submittedName>
</protein>
<reference evidence="1 2" key="1">
    <citation type="submission" date="2015-04" db="EMBL/GenBank/DDBJ databases">
        <title>Draft genome sequence of bacteremic isolate Catabacter hongkongensis type strain HKU16T.</title>
        <authorList>
            <person name="Lau S.K."/>
            <person name="Teng J.L."/>
            <person name="Huang Y."/>
            <person name="Curreem S.O."/>
            <person name="Tsui S.K."/>
            <person name="Woo P.C."/>
        </authorList>
    </citation>
    <scope>NUCLEOTIDE SEQUENCE [LARGE SCALE GENOMIC DNA]</scope>
    <source>
        <strain evidence="1 2">HKU16</strain>
    </source>
</reference>
<evidence type="ECO:0000313" key="1">
    <source>
        <dbReference type="EMBL" id="KKI51906.1"/>
    </source>
</evidence>
<dbReference type="STRING" id="270498.CHK_0589"/>